<dbReference type="SUPFAM" id="SSF55729">
    <property type="entry name" value="Acyl-CoA N-acyltransferases (Nat)"/>
    <property type="match status" value="1"/>
</dbReference>
<dbReference type="OrthoDB" id="9801656at2"/>
<dbReference type="Pfam" id="PF13302">
    <property type="entry name" value="Acetyltransf_3"/>
    <property type="match status" value="1"/>
</dbReference>
<gene>
    <name evidence="3" type="ORF">N788_09690</name>
</gene>
<dbReference type="AlphaFoldDB" id="A0A087MKQ2"/>
<reference evidence="3 4" key="2">
    <citation type="journal article" date="2015" name="Stand. Genomic Sci.">
        <title>High quality draft genomic sequence of Arenimonas donghaensis DSM 18148(T).</title>
        <authorList>
            <person name="Chen F."/>
            <person name="Wang H."/>
            <person name="Cao Y."/>
            <person name="Li X."/>
            <person name="Wang G."/>
        </authorList>
    </citation>
    <scope>NUCLEOTIDE SEQUENCE [LARGE SCALE GENOMIC DNA]</scope>
    <source>
        <strain evidence="3 4">HO3-R19</strain>
    </source>
</reference>
<evidence type="ECO:0000259" key="2">
    <source>
        <dbReference type="PROSITE" id="PS51186"/>
    </source>
</evidence>
<organism evidence="3 4">
    <name type="scientific">Arenimonas donghaensis DSM 18148 = HO3-R19</name>
    <dbReference type="NCBI Taxonomy" id="1121014"/>
    <lineage>
        <taxon>Bacteria</taxon>
        <taxon>Pseudomonadati</taxon>
        <taxon>Pseudomonadota</taxon>
        <taxon>Gammaproteobacteria</taxon>
        <taxon>Lysobacterales</taxon>
        <taxon>Lysobacteraceae</taxon>
        <taxon>Arenimonas</taxon>
    </lineage>
</organism>
<feature type="domain" description="N-acetyltransferase" evidence="2">
    <location>
        <begin position="35"/>
        <end position="200"/>
    </location>
</feature>
<dbReference type="InterPro" id="IPR016181">
    <property type="entry name" value="Acyl_CoA_acyltransferase"/>
</dbReference>
<comment type="caution">
    <text evidence="3">The sequence shown here is derived from an EMBL/GenBank/DDBJ whole genome shotgun (WGS) entry which is preliminary data.</text>
</comment>
<dbReference type="Gene3D" id="3.40.630.30">
    <property type="match status" value="1"/>
</dbReference>
<proteinExistence type="predicted"/>
<dbReference type="GO" id="GO:0005737">
    <property type="term" value="C:cytoplasm"/>
    <property type="evidence" value="ECO:0007669"/>
    <property type="project" value="TreeGrafter"/>
</dbReference>
<dbReference type="PANTHER" id="PTHR43441">
    <property type="entry name" value="RIBOSOMAL-PROTEIN-SERINE ACETYLTRANSFERASE"/>
    <property type="match status" value="1"/>
</dbReference>
<dbReference type="InterPro" id="IPR051908">
    <property type="entry name" value="Ribosomal_N-acetyltransferase"/>
</dbReference>
<dbReference type="PATRIC" id="fig|1121014.3.peg.697"/>
<dbReference type="GO" id="GO:1990189">
    <property type="term" value="F:protein N-terminal-serine acetyltransferase activity"/>
    <property type="evidence" value="ECO:0007669"/>
    <property type="project" value="TreeGrafter"/>
</dbReference>
<dbReference type="EMBL" id="AVCJ01000003">
    <property type="protein sequence ID" value="KFL37455.1"/>
    <property type="molecule type" value="Genomic_DNA"/>
</dbReference>
<protein>
    <recommendedName>
        <fullName evidence="2">N-acetyltransferase domain-containing protein</fullName>
    </recommendedName>
</protein>
<dbReference type="PROSITE" id="PS51186">
    <property type="entry name" value="GNAT"/>
    <property type="match status" value="1"/>
</dbReference>
<name>A0A087MKQ2_9GAMM</name>
<evidence type="ECO:0000313" key="3">
    <source>
        <dbReference type="EMBL" id="KFL37455.1"/>
    </source>
</evidence>
<evidence type="ECO:0000256" key="1">
    <source>
        <dbReference type="SAM" id="MobiDB-lite"/>
    </source>
</evidence>
<reference evidence="4" key="1">
    <citation type="submission" date="2013-08" db="EMBL/GenBank/DDBJ databases">
        <title>Genome sequencing of Arenimonas donghaensis.</title>
        <authorList>
            <person name="Chen F."/>
            <person name="Wang G."/>
        </authorList>
    </citation>
    <scope>NUCLEOTIDE SEQUENCE [LARGE SCALE GENOMIC DNA]</scope>
    <source>
        <strain evidence="4">HO3-R19</strain>
    </source>
</reference>
<evidence type="ECO:0000313" key="4">
    <source>
        <dbReference type="Proteomes" id="UP000029085"/>
    </source>
</evidence>
<dbReference type="Proteomes" id="UP000029085">
    <property type="component" value="Unassembled WGS sequence"/>
</dbReference>
<dbReference type="STRING" id="1121014.N788_09690"/>
<feature type="region of interest" description="Disordered" evidence="1">
    <location>
        <begin position="1"/>
        <end position="27"/>
    </location>
</feature>
<accession>A0A087MKQ2</accession>
<dbReference type="PANTHER" id="PTHR43441:SF11">
    <property type="entry name" value="RIBOSOMAL-PROTEIN-SERINE ACETYLTRANSFERASE"/>
    <property type="match status" value="1"/>
</dbReference>
<dbReference type="GO" id="GO:0008999">
    <property type="term" value="F:protein-N-terminal-alanine acetyltransferase activity"/>
    <property type="evidence" value="ECO:0007669"/>
    <property type="project" value="TreeGrafter"/>
</dbReference>
<dbReference type="RefSeq" id="WP_051924322.1">
    <property type="nucleotide sequence ID" value="NZ_AVCJ01000003.1"/>
</dbReference>
<keyword evidence="4" id="KW-1185">Reference proteome</keyword>
<sequence>MALHDMPTARRRPAPAPGPAPSAPDRLPTLVAPRLQLRWIEAGDLEALYGVFSDPEVMRFWSHAAWPHQDEAAIYLEAIHRGFEQGDLFQWGIALRGDDRLIGTTTLYGIDRAQGRAEVGFALAREHWGRRYAREALTVLLEHAFTGLGLRRIEADVDPRNQGSLNTLEALGFRREGYLRQRWLVAGEVQDSVLMGLLAGDWSGPG</sequence>
<dbReference type="InterPro" id="IPR000182">
    <property type="entry name" value="GNAT_dom"/>
</dbReference>